<organism evidence="4 5">
    <name type="scientific">Ideonella livida</name>
    <dbReference type="NCBI Taxonomy" id="2707176"/>
    <lineage>
        <taxon>Bacteria</taxon>
        <taxon>Pseudomonadati</taxon>
        <taxon>Pseudomonadota</taxon>
        <taxon>Betaproteobacteria</taxon>
        <taxon>Burkholderiales</taxon>
        <taxon>Sphaerotilaceae</taxon>
        <taxon>Ideonella</taxon>
    </lineage>
</organism>
<dbReference type="EMBL" id="JAAGOH010000014">
    <property type="protein sequence ID" value="NDY92091.1"/>
    <property type="molecule type" value="Genomic_DNA"/>
</dbReference>
<keyword evidence="5" id="KW-1185">Reference proteome</keyword>
<dbReference type="Proteomes" id="UP000484255">
    <property type="component" value="Unassembled WGS sequence"/>
</dbReference>
<comment type="similarity">
    <text evidence="1">Belongs to the leucine-binding protein family.</text>
</comment>
<dbReference type="InterPro" id="IPR051010">
    <property type="entry name" value="BCAA_transport"/>
</dbReference>
<dbReference type="InterPro" id="IPR028082">
    <property type="entry name" value="Peripla_BP_I"/>
</dbReference>
<evidence type="ECO:0000256" key="1">
    <source>
        <dbReference type="ARBA" id="ARBA00010062"/>
    </source>
</evidence>
<dbReference type="InterPro" id="IPR028081">
    <property type="entry name" value="Leu-bd"/>
</dbReference>
<name>A0A7C9PII9_9BURK</name>
<sequence>MSMPRRRGGAEVCRGVLAWLLATGTVAATAQQGAGMPWLLGQSLPLSGPGYATAKRVQAGAQAWLARLNAQGGVQGRPVELLTLDDGGDPQRTAANVRRLARDGALAVLNCQGERACGAAAQATREVGLPLLGPYSGALALRQGDGAQVLPLRADDGREIDALLHQLQGMAVRQVALLGDGSEPARERLLAERLGHAALLAVHWSLPQADATALVQVQQALQARQGAGQAPLQALVLCLGWDSLDLLDRERFGLAPGVPAVVTSLSTAGLTQLLAVFRNQMVGFTSVLPNPDISRLPLVLDLQRDAEAYVGPEALNLDGLAAYLHLRVATEALARMPRSGPAAGAPAQAFWQALQGLAGTTVGGWRLNFGPGTPGASGVEIVLRGRDGRLRR</sequence>
<evidence type="ECO:0000313" key="4">
    <source>
        <dbReference type="EMBL" id="NDY92091.1"/>
    </source>
</evidence>
<dbReference type="Gene3D" id="3.40.50.2300">
    <property type="match status" value="2"/>
</dbReference>
<evidence type="ECO:0000313" key="5">
    <source>
        <dbReference type="Proteomes" id="UP000484255"/>
    </source>
</evidence>
<dbReference type="PANTHER" id="PTHR30483">
    <property type="entry name" value="LEUCINE-SPECIFIC-BINDING PROTEIN"/>
    <property type="match status" value="1"/>
</dbReference>
<dbReference type="SUPFAM" id="SSF53822">
    <property type="entry name" value="Periplasmic binding protein-like I"/>
    <property type="match status" value="1"/>
</dbReference>
<dbReference type="RefSeq" id="WP_163457938.1">
    <property type="nucleotide sequence ID" value="NZ_JAAGOH010000014.1"/>
</dbReference>
<feature type="domain" description="Leucine-binding protein" evidence="3">
    <location>
        <begin position="41"/>
        <end position="357"/>
    </location>
</feature>
<evidence type="ECO:0000259" key="3">
    <source>
        <dbReference type="Pfam" id="PF13458"/>
    </source>
</evidence>
<keyword evidence="2" id="KW-0732">Signal</keyword>
<gene>
    <name evidence="4" type="ORF">G3A44_12915</name>
</gene>
<reference evidence="4 5" key="1">
    <citation type="submission" date="2020-02" db="EMBL/GenBank/DDBJ databases">
        <title>Ideonella bacterium strain TBM-1.</title>
        <authorList>
            <person name="Chen W.-M."/>
        </authorList>
    </citation>
    <scope>NUCLEOTIDE SEQUENCE [LARGE SCALE GENOMIC DNA]</scope>
    <source>
        <strain evidence="4 5">TBM-1</strain>
    </source>
</reference>
<comment type="caution">
    <text evidence="4">The sequence shown here is derived from an EMBL/GenBank/DDBJ whole genome shotgun (WGS) entry which is preliminary data.</text>
</comment>
<dbReference type="AlphaFoldDB" id="A0A7C9PII9"/>
<accession>A0A7C9PII9</accession>
<proteinExistence type="inferred from homology"/>
<dbReference type="Pfam" id="PF13458">
    <property type="entry name" value="Peripla_BP_6"/>
    <property type="match status" value="1"/>
</dbReference>
<evidence type="ECO:0000256" key="2">
    <source>
        <dbReference type="ARBA" id="ARBA00022729"/>
    </source>
</evidence>
<protein>
    <submittedName>
        <fullName evidence="4">ABC transporter substrate-binding protein</fullName>
    </submittedName>
</protein>
<dbReference type="PANTHER" id="PTHR30483:SF6">
    <property type="entry name" value="PERIPLASMIC BINDING PROTEIN OF ABC TRANSPORTER FOR NATURAL AMINO ACIDS"/>
    <property type="match status" value="1"/>
</dbReference>